<gene>
    <name evidence="3" type="ORF">BV401_18585</name>
</gene>
<evidence type="ECO:0000313" key="4">
    <source>
        <dbReference type="Proteomes" id="UP000187851"/>
    </source>
</evidence>
<feature type="compositionally biased region" description="Low complexity" evidence="1">
    <location>
        <begin position="62"/>
        <end position="72"/>
    </location>
</feature>
<evidence type="ECO:0000256" key="2">
    <source>
        <dbReference type="SAM" id="Phobius"/>
    </source>
</evidence>
<reference evidence="3 4" key="1">
    <citation type="journal article" date="2017" name="J. Biotechnol.">
        <title>The complete genome sequence of Streptomyces autolyticus CGMCC 0516, the producer of geldanamycin, autolytimycin, reblastatin and elaiophylin.</title>
        <authorList>
            <person name="Yin M."/>
            <person name="Jiang M."/>
            <person name="Ren Z."/>
            <person name="Dong Y."/>
            <person name="Lu T."/>
        </authorList>
    </citation>
    <scope>NUCLEOTIDE SEQUENCE [LARGE SCALE GENOMIC DNA]</scope>
    <source>
        <strain evidence="3 4">CGMCC0516</strain>
    </source>
</reference>
<evidence type="ECO:0008006" key="5">
    <source>
        <dbReference type="Google" id="ProtNLM"/>
    </source>
</evidence>
<feature type="region of interest" description="Disordered" evidence="1">
    <location>
        <begin position="62"/>
        <end position="91"/>
    </location>
</feature>
<dbReference type="Proteomes" id="UP000187851">
    <property type="component" value="Chromosome"/>
</dbReference>
<dbReference type="RefSeq" id="WP_079257832.1">
    <property type="nucleotide sequence ID" value="NZ_CP019458.1"/>
</dbReference>
<accession>A0ABN4W7V4</accession>
<keyword evidence="2" id="KW-0812">Transmembrane</keyword>
<protein>
    <recommendedName>
        <fullName evidence="5">Membrane transport protein MMPL domain-containing protein</fullName>
    </recommendedName>
</protein>
<dbReference type="GeneID" id="303182231"/>
<name>A0ABN4W7V4_9ACTN</name>
<evidence type="ECO:0000256" key="1">
    <source>
        <dbReference type="SAM" id="MobiDB-lite"/>
    </source>
</evidence>
<keyword evidence="2" id="KW-1133">Transmembrane helix</keyword>
<feature type="transmembrane region" description="Helical" evidence="2">
    <location>
        <begin position="33"/>
        <end position="56"/>
    </location>
</feature>
<proteinExistence type="predicted"/>
<sequence length="91" mass="9501">MPRPTPAQLVYGSATVVLSTFAMLLLSQTRSGLGVGVVTVVGLASGLLVALTVPVARVSRTSRTSRTVRTSRPMTGSERARTRAHADSIHG</sequence>
<keyword evidence="4" id="KW-1185">Reference proteome</keyword>
<feature type="transmembrane region" description="Helical" evidence="2">
    <location>
        <begin position="9"/>
        <end position="27"/>
    </location>
</feature>
<evidence type="ECO:0000313" key="3">
    <source>
        <dbReference type="EMBL" id="AQA12157.1"/>
    </source>
</evidence>
<feature type="compositionally biased region" description="Basic and acidic residues" evidence="1">
    <location>
        <begin position="78"/>
        <end position="91"/>
    </location>
</feature>
<organism evidence="3 4">
    <name type="scientific">Streptomyces autolyticus</name>
    <dbReference type="NCBI Taxonomy" id="75293"/>
    <lineage>
        <taxon>Bacteria</taxon>
        <taxon>Bacillati</taxon>
        <taxon>Actinomycetota</taxon>
        <taxon>Actinomycetes</taxon>
        <taxon>Kitasatosporales</taxon>
        <taxon>Streptomycetaceae</taxon>
        <taxon>Streptomyces</taxon>
    </lineage>
</organism>
<keyword evidence="2" id="KW-0472">Membrane</keyword>
<dbReference type="EMBL" id="CP019458">
    <property type="protein sequence ID" value="AQA12157.1"/>
    <property type="molecule type" value="Genomic_DNA"/>
</dbReference>